<evidence type="ECO:0000313" key="3">
    <source>
        <dbReference type="EMBL" id="SHG16502.1"/>
    </source>
</evidence>
<dbReference type="STRING" id="1346286.SAMN05444362_11695"/>
<feature type="signal peptide" evidence="2">
    <location>
        <begin position="1"/>
        <end position="19"/>
    </location>
</feature>
<dbReference type="Proteomes" id="UP000184480">
    <property type="component" value="Unassembled WGS sequence"/>
</dbReference>
<keyword evidence="4" id="KW-1185">Reference proteome</keyword>
<name>A0A1M5HKY7_9BACT</name>
<feature type="chain" id="PRO_5009910843" description="C1q domain-containing protein" evidence="2">
    <location>
        <begin position="20"/>
        <end position="278"/>
    </location>
</feature>
<proteinExistence type="predicted"/>
<evidence type="ECO:0000313" key="4">
    <source>
        <dbReference type="Proteomes" id="UP000184480"/>
    </source>
</evidence>
<evidence type="ECO:0000256" key="1">
    <source>
        <dbReference type="SAM" id="MobiDB-lite"/>
    </source>
</evidence>
<dbReference type="RefSeq" id="WP_062185281.1">
    <property type="nucleotide sequence ID" value="NZ_BBXL01000047.1"/>
</dbReference>
<keyword evidence="2" id="KW-0732">Signal</keyword>
<evidence type="ECO:0008006" key="5">
    <source>
        <dbReference type="Google" id="ProtNLM"/>
    </source>
</evidence>
<evidence type="ECO:0000256" key="2">
    <source>
        <dbReference type="SAM" id="SignalP"/>
    </source>
</evidence>
<dbReference type="EMBL" id="FQUC01000016">
    <property type="protein sequence ID" value="SHG16502.1"/>
    <property type="molecule type" value="Genomic_DNA"/>
</dbReference>
<reference evidence="4" key="1">
    <citation type="submission" date="2016-11" db="EMBL/GenBank/DDBJ databases">
        <authorList>
            <person name="Varghese N."/>
            <person name="Submissions S."/>
        </authorList>
    </citation>
    <scope>NUCLEOTIDE SEQUENCE [LARGE SCALE GENOMIC DNA]</scope>
    <source>
        <strain evidence="4">DSM 27370</strain>
    </source>
</reference>
<feature type="region of interest" description="Disordered" evidence="1">
    <location>
        <begin position="255"/>
        <end position="278"/>
    </location>
</feature>
<organism evidence="3 4">
    <name type="scientific">Dysgonomonas macrotermitis</name>
    <dbReference type="NCBI Taxonomy" id="1346286"/>
    <lineage>
        <taxon>Bacteria</taxon>
        <taxon>Pseudomonadati</taxon>
        <taxon>Bacteroidota</taxon>
        <taxon>Bacteroidia</taxon>
        <taxon>Bacteroidales</taxon>
        <taxon>Dysgonomonadaceae</taxon>
        <taxon>Dysgonomonas</taxon>
    </lineage>
</organism>
<protein>
    <recommendedName>
        <fullName evidence="5">C1q domain-containing protein</fullName>
    </recommendedName>
</protein>
<gene>
    <name evidence="3" type="ORF">SAMN05444362_11695</name>
</gene>
<accession>A0A1M5HKY7</accession>
<sequence>MKKKTLLLLGIFSFGIIHAQIGVNTDNPITGSVLNIDPLGNNSTSSLAKYDDDIVVNGIGNVGIGTGSPNAKLHIVSNSSPAFRLVDGNQADKKILMSDATGTAQWGEAVFNNFGIIPFGTVTFTGASINSTVADAFYSGLSYTLPGAGVYSVSIVVKCVANRANYGGFNWSQVLPTSIDIPTVWGASSPRFLGGYEIYRSGSTYIRTATTTIAYFAFNQTLTVTDTAKTIYLCFTGASPSTTLPTDVITVSWGTSGTDPAPNGDSRNETTGSYIKIN</sequence>
<dbReference type="AlphaFoldDB" id="A0A1M5HKY7"/>
<feature type="compositionally biased region" description="Polar residues" evidence="1">
    <location>
        <begin position="269"/>
        <end position="278"/>
    </location>
</feature>
<dbReference type="OrthoDB" id="932970at2"/>